<name>A0A1D3JZP2_PSEVE</name>
<dbReference type="EMBL" id="LT599583">
    <property type="protein sequence ID" value="SBW81527.1"/>
    <property type="molecule type" value="Genomic_DNA"/>
</dbReference>
<dbReference type="Gene3D" id="3.30.310.50">
    <property type="entry name" value="Alpha-D-phosphohexomutase, C-terminal domain"/>
    <property type="match status" value="1"/>
</dbReference>
<proteinExistence type="predicted"/>
<gene>
    <name evidence="1" type="ORF">PVE_R1G3646</name>
</gene>
<evidence type="ECO:0000313" key="1">
    <source>
        <dbReference type="EMBL" id="SBW81527.1"/>
    </source>
</evidence>
<evidence type="ECO:0000313" key="2">
    <source>
        <dbReference type="Proteomes" id="UP000245431"/>
    </source>
</evidence>
<dbReference type="Proteomes" id="UP000245431">
    <property type="component" value="Chromosome PVE_r1"/>
</dbReference>
<dbReference type="AlphaFoldDB" id="A0A1D3JZP2"/>
<protein>
    <submittedName>
        <fullName evidence="1">Phosphomannomutase</fullName>
    </submittedName>
</protein>
<organism evidence="1 2">
    <name type="scientific">Pseudomonas veronii 1YdBTEX2</name>
    <dbReference type="NCBI Taxonomy" id="1295141"/>
    <lineage>
        <taxon>Bacteria</taxon>
        <taxon>Pseudomonadati</taxon>
        <taxon>Pseudomonadota</taxon>
        <taxon>Gammaproteobacteria</taxon>
        <taxon>Pseudomonadales</taxon>
        <taxon>Pseudomonadaceae</taxon>
        <taxon>Pseudomonas</taxon>
    </lineage>
</organism>
<accession>A0A1D3JZP2</accession>
<reference evidence="2" key="1">
    <citation type="submission" date="2016-07" db="EMBL/GenBank/DDBJ databases">
        <authorList>
            <person name="Florea S."/>
            <person name="Webb J.S."/>
            <person name="Jaromczyk J."/>
            <person name="Schardl C.L."/>
        </authorList>
    </citation>
    <scope>NUCLEOTIDE SEQUENCE [LARGE SCALE GENOMIC DNA]</scope>
    <source>
        <strain evidence="2">1YdBTEX2</strain>
    </source>
</reference>
<sequence length="117" mass="12935">MKSSKLLVERIGLFPSSGNIHVNVDNSTTVVERMHMLYASNSLDFDESGSGLSMVFADWRFKLQVSNALSVCLCVESRGDRHFMQTKTDELLANIFNTEGRPSTGMPVQDTPPLIAP</sequence>